<keyword evidence="5" id="KW-1185">Reference proteome</keyword>
<evidence type="ECO:0000313" key="4">
    <source>
        <dbReference type="Proteomes" id="UP000248798"/>
    </source>
</evidence>
<sequence>MNNSILNKIANKKVNFLIFLLFFVSICSGVCAGANTKIAVTDISTGSDWSLPDWVQASSRSGGLYMDRNPDRSFISFKGITLSWANLNPAKNQYDFSDLNAALEMAENENYKIIIRLKCHVVGRRDQSGAMDADCPYVPQWVLDLHSPAQFVTRDTSDRYIRVAAPWDTGLQKELLTFIKFLGKQGYLADERIAGIYITGLSSSLGEEFWLHRDYLQNALNAGMTEPLLLMAYKNRIDAWVDAAGENVHKLIWIGYGGIQSSGYDGDMLNDYALDMGLGWRHGGPDTYHDILPPEVGQTYTNGYMETDWSHPLRDGQRIFLGEVEFIFEQPDAEQTHMTESAIMRMAQLGMNYAWTSADFLEYAPQMFEWWTLTAGKDPWDSPDAACWLRQDAIYVKTHAKVYPIKNFERFLYQRDETGAKTVPALPVNRAEFWNDPSGQNFDFSARATDVRNGNDKMIFSLESGFLNTLNTPFTIKITYFDNNASQWVLEVPTGTGYLQSSSIIGESDDTLKTVTFTMNTIPDNTNLDNHCAFRLRVLNDQDVTIKFARVIK</sequence>
<dbReference type="Gene3D" id="3.20.20.80">
    <property type="entry name" value="Glycosidases"/>
    <property type="match status" value="1"/>
</dbReference>
<keyword evidence="1" id="KW-0732">Signal</keyword>
<evidence type="ECO:0000313" key="2">
    <source>
        <dbReference type="EMBL" id="QBH13266.1"/>
    </source>
</evidence>
<dbReference type="EMBL" id="CP036313">
    <property type="protein sequence ID" value="QBH13266.1"/>
    <property type="molecule type" value="Genomic_DNA"/>
</dbReference>
<proteinExistence type="predicted"/>
<dbReference type="RefSeq" id="WP_111959739.1">
    <property type="nucleotide sequence ID" value="NZ_CP036313.1"/>
</dbReference>
<evidence type="ECO:0000256" key="1">
    <source>
        <dbReference type="SAM" id="SignalP"/>
    </source>
</evidence>
<accession>A0A328FBB3</accession>
<dbReference type="EMBL" id="QLNI01000050">
    <property type="protein sequence ID" value="RAM00393.1"/>
    <property type="molecule type" value="Genomic_DNA"/>
</dbReference>
<name>A0A328FBB3_9BACT</name>
<protein>
    <submittedName>
        <fullName evidence="3">Uncharacterized protein</fullName>
    </submittedName>
</protein>
<dbReference type="Proteomes" id="UP000248798">
    <property type="component" value="Unassembled WGS sequence"/>
</dbReference>
<gene>
    <name evidence="3" type="ORF">DO021_19370</name>
    <name evidence="2" type="ORF">EYB58_10235</name>
</gene>
<organism evidence="3 4">
    <name type="scientific">Desulfobacter hydrogenophilus</name>
    <dbReference type="NCBI Taxonomy" id="2291"/>
    <lineage>
        <taxon>Bacteria</taxon>
        <taxon>Pseudomonadati</taxon>
        <taxon>Thermodesulfobacteriota</taxon>
        <taxon>Desulfobacteria</taxon>
        <taxon>Desulfobacterales</taxon>
        <taxon>Desulfobacteraceae</taxon>
        <taxon>Desulfobacter</taxon>
    </lineage>
</organism>
<dbReference type="OrthoDB" id="4047605at2"/>
<evidence type="ECO:0000313" key="5">
    <source>
        <dbReference type="Proteomes" id="UP000293902"/>
    </source>
</evidence>
<evidence type="ECO:0000313" key="3">
    <source>
        <dbReference type="EMBL" id="RAM00393.1"/>
    </source>
</evidence>
<dbReference type="InterPro" id="IPR017853">
    <property type="entry name" value="GH"/>
</dbReference>
<reference evidence="3 4" key="1">
    <citation type="submission" date="2018-06" db="EMBL/GenBank/DDBJ databases">
        <title>Complete Genome Sequence of Desulfobacter hydrogenophilus (DSM3380).</title>
        <authorList>
            <person name="Marietou A."/>
            <person name="Schreiber L."/>
            <person name="Marshall I."/>
            <person name="Jorgensen B."/>
        </authorList>
    </citation>
    <scope>NUCLEOTIDE SEQUENCE [LARGE SCALE GENOMIC DNA]</scope>
    <source>
        <strain evidence="3 4">DSM 3380</strain>
    </source>
</reference>
<dbReference type="SUPFAM" id="SSF51445">
    <property type="entry name" value="(Trans)glycosidases"/>
    <property type="match status" value="1"/>
</dbReference>
<dbReference type="Proteomes" id="UP000293902">
    <property type="component" value="Chromosome"/>
</dbReference>
<reference evidence="2 5" key="2">
    <citation type="submission" date="2019-02" db="EMBL/GenBank/DDBJ databases">
        <title>Complete genome sequence of Desulfobacter hydrogenophilus AcRS1.</title>
        <authorList>
            <person name="Marietou A."/>
            <person name="Lund M.B."/>
            <person name="Marshall I.P.G."/>
            <person name="Schreiber L."/>
            <person name="Jorgensen B."/>
        </authorList>
    </citation>
    <scope>NUCLEOTIDE SEQUENCE [LARGE SCALE GENOMIC DNA]</scope>
    <source>
        <strain evidence="2 5">AcRS1</strain>
    </source>
</reference>
<dbReference type="AlphaFoldDB" id="A0A328FBB3"/>
<feature type="chain" id="PRO_5030062904" evidence="1">
    <location>
        <begin position="33"/>
        <end position="553"/>
    </location>
</feature>
<feature type="signal peptide" evidence="1">
    <location>
        <begin position="1"/>
        <end position="32"/>
    </location>
</feature>